<dbReference type="InterPro" id="IPR000914">
    <property type="entry name" value="SBP_5_dom"/>
</dbReference>
<dbReference type="PANTHER" id="PTHR30290">
    <property type="entry name" value="PERIPLASMIC BINDING COMPONENT OF ABC TRANSPORTER"/>
    <property type="match status" value="1"/>
</dbReference>
<gene>
    <name evidence="4" type="ORF">PB1_12989</name>
</gene>
<proteinExistence type="predicted"/>
<reference evidence="4 5" key="1">
    <citation type="journal article" date="2012" name="Appl. Environ. Microbiol.">
        <title>Genome Sequence of Thermotolerant Bacillus methanolicus: Features and Regulation Related to Methylotrophy and Production of L-Lysine and L-Glutamate from Methanol.</title>
        <authorList>
            <person name="Heggeset T.M."/>
            <person name="Krog A."/>
            <person name="Balzer S."/>
            <person name="Wentzel A."/>
            <person name="Ellingsen T.E."/>
            <person name="Brautaset T."/>
        </authorList>
    </citation>
    <scope>NUCLEOTIDE SEQUENCE [LARGE SCALE GENOMIC DNA]</scope>
    <source>
        <strain evidence="4 5">PB1</strain>
    </source>
</reference>
<name>I3DW53_BACMT</name>
<dbReference type="Pfam" id="PF12793">
    <property type="entry name" value="SgrR_N"/>
    <property type="match status" value="1"/>
</dbReference>
<dbReference type="GO" id="GO:0015833">
    <property type="term" value="P:peptide transport"/>
    <property type="evidence" value="ECO:0007669"/>
    <property type="project" value="TreeGrafter"/>
</dbReference>
<dbReference type="Gene3D" id="3.10.105.10">
    <property type="entry name" value="Dipeptide-binding Protein, Domain 3"/>
    <property type="match status" value="1"/>
</dbReference>
<feature type="domain" description="Solute-binding protein family 5" evidence="2">
    <location>
        <begin position="176"/>
        <end position="495"/>
    </location>
</feature>
<evidence type="ECO:0000313" key="5">
    <source>
        <dbReference type="Proteomes" id="UP000010523"/>
    </source>
</evidence>
<organism evidence="4 5">
    <name type="scientific">Bacillus methanolicus PB1</name>
    <dbReference type="NCBI Taxonomy" id="997296"/>
    <lineage>
        <taxon>Bacteria</taxon>
        <taxon>Bacillati</taxon>
        <taxon>Bacillota</taxon>
        <taxon>Bacilli</taxon>
        <taxon>Bacillales</taxon>
        <taxon>Bacillaceae</taxon>
        <taxon>Bacillus</taxon>
    </lineage>
</organism>
<dbReference type="AlphaFoldDB" id="I3DW53"/>
<comment type="caution">
    <text evidence="4">The sequence shown here is derived from an EMBL/GenBank/DDBJ whole genome shotgun (WGS) entry which is preliminary data.</text>
</comment>
<dbReference type="GO" id="GO:1904680">
    <property type="term" value="F:peptide transmembrane transporter activity"/>
    <property type="evidence" value="ECO:0007669"/>
    <property type="project" value="TreeGrafter"/>
</dbReference>
<keyword evidence="5" id="KW-1185">Reference proteome</keyword>
<dbReference type="EMBL" id="AFEU01000003">
    <property type="protein sequence ID" value="EIJ78474.1"/>
    <property type="molecule type" value="Genomic_DNA"/>
</dbReference>
<protein>
    <recommendedName>
        <fullName evidence="6">Extracellular solute-binding protein family 5</fullName>
    </recommendedName>
</protein>
<dbReference type="PANTHER" id="PTHR30290:SF72">
    <property type="entry name" value="HTH-TYPE TRANSCRIPTIONAL REGULATOR SGRR"/>
    <property type="match status" value="1"/>
</dbReference>
<sequence length="605" mass="70034">MQAAIEYLTLRKAYPKIPEQVPVRVSMEELSQILYCTPRNVKLILAKLSTNKWIEFIPGRGRGNLSTLTFCVPGEEILFMEATRLIQKGTLDKAMELIRQYGEGSSTKNRLISWLSGYFGYSVEHNSQHKSEILRFPIHRKMNTLDPAYAYYAFDVHIVTQVFDTLVQYNQSSGRILPHLAHHWESNVDCSRWVLYLRKGIQFHNGHDLTAYDVISSLHRLQTSDEHNSQAWLLRDVESLEALDSHTVAIRLRRPNHLFLQILSFPPTSIVALEACESTALAPFPIGTGPFRVERQTDDFCILEAFRHYFKGRPYLDRIEIFNVAVQSEDLGFLMEPHVVVNTGESPKQQVPSWIETEDFYPGSKLLTLNQVKSGPLQDERLREAIHRFLNRKQLVEDLGGNRLYPSNGFQLKRPPSYEDKEFDEEKARKLLRRSDYKGDTLTLYVYERHVPDAYWIQKQFGKNGIQLEVKIVEWRDLLLPETIKEADMILYEANLSHPQLSLLEALQSPFSFIRNHMGPELASVVDVKVSQVLSESTNEKRERILDSIEQILKHNFALSFLVHMKLETSFHPSLRGVQITTNGWVDFKDLWYQPNEAVRFLTST</sequence>
<dbReference type="RefSeq" id="WP_004436954.1">
    <property type="nucleotide sequence ID" value="NZ_AFEU01000003.1"/>
</dbReference>
<dbReference type="Proteomes" id="UP000010523">
    <property type="component" value="Unassembled WGS sequence"/>
</dbReference>
<dbReference type="GO" id="GO:0003677">
    <property type="term" value="F:DNA binding"/>
    <property type="evidence" value="ECO:0007669"/>
    <property type="project" value="UniProtKB-KW"/>
</dbReference>
<dbReference type="Pfam" id="PF00496">
    <property type="entry name" value="SBP_bac_5"/>
    <property type="match status" value="1"/>
</dbReference>
<keyword evidence="1" id="KW-0238">DNA-binding</keyword>
<dbReference type="InterPro" id="IPR039424">
    <property type="entry name" value="SBP_5"/>
</dbReference>
<evidence type="ECO:0000259" key="3">
    <source>
        <dbReference type="Pfam" id="PF12793"/>
    </source>
</evidence>
<dbReference type="eggNOG" id="COG4533">
    <property type="taxonomic scope" value="Bacteria"/>
</dbReference>
<evidence type="ECO:0000313" key="4">
    <source>
        <dbReference type="EMBL" id="EIJ78474.1"/>
    </source>
</evidence>
<dbReference type="PATRIC" id="fig|997296.3.peg.2744"/>
<dbReference type="STRING" id="997296.PB1_12989"/>
<dbReference type="InterPro" id="IPR025370">
    <property type="entry name" value="SgrR_HTH_N"/>
</dbReference>
<dbReference type="SUPFAM" id="SSF53850">
    <property type="entry name" value="Periplasmic binding protein-like II"/>
    <property type="match status" value="1"/>
</dbReference>
<evidence type="ECO:0008006" key="6">
    <source>
        <dbReference type="Google" id="ProtNLM"/>
    </source>
</evidence>
<dbReference type="Gene3D" id="3.40.190.10">
    <property type="entry name" value="Periplasmic binding protein-like II"/>
    <property type="match status" value="1"/>
</dbReference>
<evidence type="ECO:0000259" key="2">
    <source>
        <dbReference type="Pfam" id="PF00496"/>
    </source>
</evidence>
<evidence type="ECO:0000256" key="1">
    <source>
        <dbReference type="ARBA" id="ARBA00023125"/>
    </source>
</evidence>
<feature type="domain" description="Transcriptional regulator SgrR N-terminal HTH" evidence="3">
    <location>
        <begin position="12"/>
        <end position="100"/>
    </location>
</feature>
<accession>I3DW53</accession>
<dbReference type="OrthoDB" id="5894719at2"/>